<dbReference type="Proteomes" id="UP000518091">
    <property type="component" value="Unassembled WGS sequence"/>
</dbReference>
<proteinExistence type="predicted"/>
<name>A0A7V9W4Q0_9GAMM</name>
<evidence type="ECO:0000313" key="3">
    <source>
        <dbReference type="Proteomes" id="UP000518091"/>
    </source>
</evidence>
<protein>
    <submittedName>
        <fullName evidence="1">Uncharacterized protein</fullName>
    </submittedName>
</protein>
<reference evidence="1 3" key="2">
    <citation type="submission" date="2020-07" db="EMBL/GenBank/DDBJ databases">
        <title>Identification of Halomonas strains.</title>
        <authorList>
            <person name="Xiao Z."/>
            <person name="Shen J."/>
        </authorList>
    </citation>
    <scope>NUCLEOTIDE SEQUENCE [LARGE SCALE GENOMIC DNA]</scope>
    <source>
        <strain evidence="1 3">DSM 17331</strain>
    </source>
</reference>
<evidence type="ECO:0000313" key="2">
    <source>
        <dbReference type="EMBL" id="MCG6663753.1"/>
    </source>
</evidence>
<dbReference type="AlphaFoldDB" id="A0A7V9W4Q0"/>
<keyword evidence="4" id="KW-1185">Reference proteome</keyword>
<evidence type="ECO:0000313" key="4">
    <source>
        <dbReference type="Proteomes" id="UP000814353"/>
    </source>
</evidence>
<dbReference type="Proteomes" id="UP000814353">
    <property type="component" value="Unassembled WGS sequence"/>
</dbReference>
<comment type="caution">
    <text evidence="1">The sequence shown here is derived from an EMBL/GenBank/DDBJ whole genome shotgun (WGS) entry which is preliminary data.</text>
</comment>
<reference evidence="2 4" key="1">
    <citation type="submission" date="2020-05" db="EMBL/GenBank/DDBJ databases">
        <title>Comparative genomic analysis of denitrifying bacteria from Halomonas genus.</title>
        <authorList>
            <person name="Wang L."/>
            <person name="Shao Z."/>
        </authorList>
    </citation>
    <scope>NUCLEOTIDE SEQUENCE [LARGE SCALE GENOMIC DNA]</scope>
    <source>
        <strain evidence="2 4">DSM 17331</strain>
    </source>
</reference>
<evidence type="ECO:0000313" key="1">
    <source>
        <dbReference type="EMBL" id="MBA2781022.1"/>
    </source>
</evidence>
<organism evidence="1 3">
    <name type="scientific">Billgrantia kenyensis</name>
    <dbReference type="NCBI Taxonomy" id="321266"/>
    <lineage>
        <taxon>Bacteria</taxon>
        <taxon>Pseudomonadati</taxon>
        <taxon>Pseudomonadota</taxon>
        <taxon>Gammaproteobacteria</taxon>
        <taxon>Oceanospirillales</taxon>
        <taxon>Halomonadaceae</taxon>
        <taxon>Billgrantia</taxon>
    </lineage>
</organism>
<sequence>MSQATYVPIRQDEEVLRFWASQASHQQAAFHAIRVYLETLKTLTVKRPRTTRPFPRQDAELIHCWGQQAYHQLAAADAIRTYLGAR</sequence>
<dbReference type="EMBL" id="JABFUB010000031">
    <property type="protein sequence ID" value="MCG6663753.1"/>
    <property type="molecule type" value="Genomic_DNA"/>
</dbReference>
<dbReference type="EMBL" id="JACEFT010000041">
    <property type="protein sequence ID" value="MBA2781022.1"/>
    <property type="molecule type" value="Genomic_DNA"/>
</dbReference>
<dbReference type="RefSeq" id="WP_181516894.1">
    <property type="nucleotide sequence ID" value="NZ_JABFUB010000031.1"/>
</dbReference>
<gene>
    <name evidence="1" type="ORF">H1D44_19235</name>
    <name evidence="2" type="ORF">HOP48_19670</name>
</gene>
<accession>A0A7V9W4Q0</accession>